<dbReference type="EMBL" id="UYRR01038751">
    <property type="protein sequence ID" value="VDK74450.1"/>
    <property type="molecule type" value="Genomic_DNA"/>
</dbReference>
<protein>
    <recommendedName>
        <fullName evidence="1">Calponin-homology (CH) domain-containing protein</fullName>
    </recommendedName>
</protein>
<proteinExistence type="predicted"/>
<dbReference type="InterPro" id="IPR036872">
    <property type="entry name" value="CH_dom_sf"/>
</dbReference>
<dbReference type="InterPro" id="IPR001715">
    <property type="entry name" value="CH_dom"/>
</dbReference>
<dbReference type="PANTHER" id="PTHR14149">
    <property type="entry name" value="RAS GTPASE-ACTIVATING PROTEIN WITH IQ MOTIF"/>
    <property type="match status" value="1"/>
</dbReference>
<accession>A0A3P6T3S9</accession>
<dbReference type="GO" id="GO:0051015">
    <property type="term" value="F:actin filament binding"/>
    <property type="evidence" value="ECO:0007669"/>
    <property type="project" value="TreeGrafter"/>
</dbReference>
<evidence type="ECO:0000313" key="3">
    <source>
        <dbReference type="Proteomes" id="UP000267096"/>
    </source>
</evidence>
<dbReference type="GO" id="GO:1903479">
    <property type="term" value="P:mitotic actomyosin contractile ring assembly actin filament organization"/>
    <property type="evidence" value="ECO:0007669"/>
    <property type="project" value="TreeGrafter"/>
</dbReference>
<feature type="domain" description="Calponin-homology (CH)" evidence="1">
    <location>
        <begin position="1"/>
        <end position="108"/>
    </location>
</feature>
<evidence type="ECO:0000259" key="1">
    <source>
        <dbReference type="PROSITE" id="PS50021"/>
    </source>
</evidence>
<gene>
    <name evidence="2" type="ORF">ASIM_LOCUS20124</name>
</gene>
<dbReference type="OrthoDB" id="775356at2759"/>
<dbReference type="PROSITE" id="PS50021">
    <property type="entry name" value="CH"/>
    <property type="match status" value="1"/>
</dbReference>
<dbReference type="AlphaFoldDB" id="A0A3P6T3S9"/>
<dbReference type="Proteomes" id="UP000267096">
    <property type="component" value="Unassembled WGS sequence"/>
</dbReference>
<dbReference type="SUPFAM" id="SSF47576">
    <property type="entry name" value="Calponin-homology domain, CH-domain"/>
    <property type="match status" value="1"/>
</dbReference>
<name>A0A3P6T3S9_ANISI</name>
<organism evidence="2 3">
    <name type="scientific">Anisakis simplex</name>
    <name type="common">Herring worm</name>
    <dbReference type="NCBI Taxonomy" id="6269"/>
    <lineage>
        <taxon>Eukaryota</taxon>
        <taxon>Metazoa</taxon>
        <taxon>Ecdysozoa</taxon>
        <taxon>Nematoda</taxon>
        <taxon>Chromadorea</taxon>
        <taxon>Rhabditida</taxon>
        <taxon>Spirurina</taxon>
        <taxon>Ascaridomorpha</taxon>
        <taxon>Ascaridoidea</taxon>
        <taxon>Anisakidae</taxon>
        <taxon>Anisakis</taxon>
        <taxon>Anisakis simplex complex</taxon>
    </lineage>
</organism>
<dbReference type="Gene3D" id="1.10.418.10">
    <property type="entry name" value="Calponin-like domain"/>
    <property type="match status" value="1"/>
</dbReference>
<dbReference type="Pfam" id="PF00307">
    <property type="entry name" value="CH"/>
    <property type="match status" value="1"/>
</dbReference>
<dbReference type="GO" id="GO:0005096">
    <property type="term" value="F:GTPase activator activity"/>
    <property type="evidence" value="ECO:0007669"/>
    <property type="project" value="TreeGrafter"/>
</dbReference>
<reference evidence="2 3" key="1">
    <citation type="submission" date="2018-11" db="EMBL/GenBank/DDBJ databases">
        <authorList>
            <consortium name="Pathogen Informatics"/>
        </authorList>
    </citation>
    <scope>NUCLEOTIDE SEQUENCE [LARGE SCALE GENOMIC DNA]</scope>
</reference>
<dbReference type="PANTHER" id="PTHR14149:SF14">
    <property type="entry name" value="CALPONIN-HOMOLOGY (CH) DOMAIN-CONTAINING PROTEIN"/>
    <property type="match status" value="1"/>
</dbReference>
<dbReference type="GO" id="GO:0005938">
    <property type="term" value="C:cell cortex"/>
    <property type="evidence" value="ECO:0007669"/>
    <property type="project" value="TreeGrafter"/>
</dbReference>
<keyword evidence="3" id="KW-1185">Reference proteome</keyword>
<dbReference type="GO" id="GO:0005516">
    <property type="term" value="F:calmodulin binding"/>
    <property type="evidence" value="ECO:0007669"/>
    <property type="project" value="TreeGrafter"/>
</dbReference>
<sequence length="203" mass="23303">MVECLRTTDIPEEIQLEQNLSNGVLLARLANFFAPDMVPLNKIFDFDQSRYKKDGKPCYRHTDNIVMWAGAARAMRLPEVLIPETVDIYEGRNINTIFCLYALALHLFRLRRGPPIRLQAGNAQFPESVMEEMHERLKDSDIPAFGELSGMLDTTMPSDKDAHSMAIYKINKALNSKVTSQCPQKGIKFSRMHTFQYLQQYLD</sequence>
<evidence type="ECO:0000313" key="2">
    <source>
        <dbReference type="EMBL" id="VDK74450.1"/>
    </source>
</evidence>